<keyword evidence="4" id="KW-1185">Reference proteome</keyword>
<dbReference type="OrthoDB" id="6876592at2"/>
<name>A0A1E7ZCA4_9ALTE</name>
<accession>A0A1E7ZCA4</accession>
<dbReference type="EMBL" id="MDHN01000016">
    <property type="protein sequence ID" value="OFC71156.1"/>
    <property type="molecule type" value="Genomic_DNA"/>
</dbReference>
<keyword evidence="2" id="KW-1133">Transmembrane helix</keyword>
<organism evidence="3 4">
    <name type="scientific">Alteromonas confluentis</name>
    <dbReference type="NCBI Taxonomy" id="1656094"/>
    <lineage>
        <taxon>Bacteria</taxon>
        <taxon>Pseudomonadati</taxon>
        <taxon>Pseudomonadota</taxon>
        <taxon>Gammaproteobacteria</taxon>
        <taxon>Alteromonadales</taxon>
        <taxon>Alteromonadaceae</taxon>
        <taxon>Alteromonas/Salinimonas group</taxon>
        <taxon>Alteromonas</taxon>
    </lineage>
</organism>
<comment type="caution">
    <text evidence="3">The sequence shown here is derived from an EMBL/GenBank/DDBJ whole genome shotgun (WGS) entry which is preliminary data.</text>
</comment>
<dbReference type="STRING" id="1656094.BFC18_09740"/>
<reference evidence="3 4" key="1">
    <citation type="submission" date="2016-08" db="EMBL/GenBank/DDBJ databases">
        <authorList>
            <person name="Seilhamer J.J."/>
        </authorList>
    </citation>
    <scope>NUCLEOTIDE SEQUENCE [LARGE SCALE GENOMIC DNA]</scope>
    <source>
        <strain evidence="3 4">KCTC 42603</strain>
    </source>
</reference>
<protein>
    <recommendedName>
        <fullName evidence="5">Agglutinin biogenesis protein MshI</fullName>
    </recommendedName>
</protein>
<evidence type="ECO:0000313" key="3">
    <source>
        <dbReference type="EMBL" id="OFC71156.1"/>
    </source>
</evidence>
<evidence type="ECO:0000256" key="2">
    <source>
        <dbReference type="SAM" id="Phobius"/>
    </source>
</evidence>
<keyword evidence="2" id="KW-0812">Transmembrane</keyword>
<evidence type="ECO:0000256" key="1">
    <source>
        <dbReference type="SAM" id="Coils"/>
    </source>
</evidence>
<feature type="transmembrane region" description="Helical" evidence="2">
    <location>
        <begin position="20"/>
        <end position="40"/>
    </location>
</feature>
<keyword evidence="1" id="KW-0175">Coiled coil</keyword>
<evidence type="ECO:0000313" key="4">
    <source>
        <dbReference type="Proteomes" id="UP000175691"/>
    </source>
</evidence>
<gene>
    <name evidence="3" type="ORF">BFC18_09740</name>
</gene>
<evidence type="ECO:0008006" key="5">
    <source>
        <dbReference type="Google" id="ProtNLM"/>
    </source>
</evidence>
<sequence length="202" mass="22915">MKSNINLYHPRFAPKVDYLALPSITFVFVVCASVMLLIGLSAHFMASRAENAYAAVETQNRMLQSQVDMLQAEVSNWKPDEALTTEVEDITRNLEKQERVLEELRRRSPLRYKGFSVLFNDLANESSSDLWLESIMVSEARMDFTGEVSSPAAFPQWLQRLSNTTSFNGKHFEEAKVFLKDDGLKFELRTLRAAENTSGVAP</sequence>
<dbReference type="Proteomes" id="UP000175691">
    <property type="component" value="Unassembled WGS sequence"/>
</dbReference>
<dbReference type="RefSeq" id="WP_070125132.1">
    <property type="nucleotide sequence ID" value="NZ_MDHN01000016.1"/>
</dbReference>
<dbReference type="AlphaFoldDB" id="A0A1E7ZCA4"/>
<keyword evidence="2" id="KW-0472">Membrane</keyword>
<proteinExistence type="predicted"/>
<feature type="coiled-coil region" evidence="1">
    <location>
        <begin position="46"/>
        <end position="107"/>
    </location>
</feature>